<evidence type="ECO:0000313" key="3">
    <source>
        <dbReference type="Proteomes" id="UP000254573"/>
    </source>
</evidence>
<protein>
    <submittedName>
        <fullName evidence="2">Uncharacterized protein</fullName>
    </submittedName>
</protein>
<reference evidence="2 3" key="1">
    <citation type="submission" date="2018-06" db="EMBL/GenBank/DDBJ databases">
        <authorList>
            <consortium name="Pathogen Informatics"/>
            <person name="Doyle S."/>
        </authorList>
    </citation>
    <scope>NUCLEOTIDE SEQUENCE [LARGE SCALE GENOMIC DNA]</scope>
    <source>
        <strain evidence="2 3">NCTC13160</strain>
    </source>
</reference>
<organism evidence="2 3">
    <name type="scientific">Pandoraea pnomenusa</name>
    <dbReference type="NCBI Taxonomy" id="93220"/>
    <lineage>
        <taxon>Bacteria</taxon>
        <taxon>Pseudomonadati</taxon>
        <taxon>Pseudomonadota</taxon>
        <taxon>Betaproteobacteria</taxon>
        <taxon>Burkholderiales</taxon>
        <taxon>Burkholderiaceae</taxon>
        <taxon>Pandoraea</taxon>
    </lineage>
</organism>
<sequence>MITCAGSAGRVVPAMPPFLLPDRPLADARPSESNGHAEVDIEVQRVSCIQAAEACHAASAQGGAPIERIGDDTHAQLRALRLRARDAREAARTHDEMRVLIGGESKDGAHDRSSGKTPHEAVCLPPASGMSRASASVPDGATPPVVEPPGYACPVRSGVLLAHAASLGVQMVSVASPYLAPDVFAGLAGARVCERVRSSTTFAGRGGRCKVLRIGRAIFTPGMMVAPYFALLALGDLICWGVEFHRPGTLPFQGDSLANLMYWLNARGAFERVHAALGANDAAILAAVKRVRVLERMVAKLRTALVAHDDPVWQKALAARIRLLSTGVFVWLIARLPFSDDVSELPKGLSEFYQWLERLGAGTKLAAALSGSLVSSRPSAEADASLEDELVCVCVDPRDIARTVEADSQ</sequence>
<dbReference type="RefSeq" id="WP_038617275.1">
    <property type="nucleotide sequence ID" value="NZ_CP009553.3"/>
</dbReference>
<proteinExistence type="predicted"/>
<dbReference type="AlphaFoldDB" id="A0A378Y9Z1"/>
<dbReference type="OrthoDB" id="8937837at2"/>
<gene>
    <name evidence="2" type="ORF">NCTC13160_00114</name>
</gene>
<dbReference type="KEGG" id="ppnm:LV28_00550"/>
<name>A0A378Y9Z1_9BURK</name>
<dbReference type="Proteomes" id="UP000254573">
    <property type="component" value="Unassembled WGS sequence"/>
</dbReference>
<evidence type="ECO:0000313" key="2">
    <source>
        <dbReference type="EMBL" id="SUA74035.1"/>
    </source>
</evidence>
<evidence type="ECO:0000256" key="1">
    <source>
        <dbReference type="SAM" id="MobiDB-lite"/>
    </source>
</evidence>
<dbReference type="EMBL" id="UGSG01000001">
    <property type="protein sequence ID" value="SUA74035.1"/>
    <property type="molecule type" value="Genomic_DNA"/>
</dbReference>
<feature type="compositionally biased region" description="Basic and acidic residues" evidence="1">
    <location>
        <begin position="91"/>
        <end position="119"/>
    </location>
</feature>
<feature type="region of interest" description="Disordered" evidence="1">
    <location>
        <begin position="91"/>
        <end position="139"/>
    </location>
</feature>
<accession>A0A378Y9Z1</accession>